<dbReference type="EC" id="2.7.10.2" evidence="4"/>
<keyword evidence="14" id="KW-0829">Tyrosine-protein kinase</keyword>
<dbReference type="PANTHER" id="PTHR32309">
    <property type="entry name" value="TYROSINE-PROTEIN KINASE"/>
    <property type="match status" value="1"/>
</dbReference>
<dbReference type="Pfam" id="PF13807">
    <property type="entry name" value="GNVR"/>
    <property type="match status" value="1"/>
</dbReference>
<dbReference type="PANTHER" id="PTHR32309:SF13">
    <property type="entry name" value="FERRIC ENTEROBACTIN TRANSPORT PROTEIN FEPE"/>
    <property type="match status" value="1"/>
</dbReference>
<comment type="catalytic activity">
    <reaction evidence="15">
        <text>L-tyrosyl-[protein] + ATP = O-phospho-L-tyrosyl-[protein] + ADP + H(+)</text>
        <dbReference type="Rhea" id="RHEA:10596"/>
        <dbReference type="Rhea" id="RHEA-COMP:10136"/>
        <dbReference type="Rhea" id="RHEA-COMP:20101"/>
        <dbReference type="ChEBI" id="CHEBI:15378"/>
        <dbReference type="ChEBI" id="CHEBI:30616"/>
        <dbReference type="ChEBI" id="CHEBI:46858"/>
        <dbReference type="ChEBI" id="CHEBI:61978"/>
        <dbReference type="ChEBI" id="CHEBI:456216"/>
        <dbReference type="EC" id="2.7.10.2"/>
    </reaction>
</comment>
<feature type="domain" description="Tyrosine-protein kinase G-rich" evidence="20">
    <location>
        <begin position="409"/>
        <end position="479"/>
    </location>
</feature>
<evidence type="ECO:0000259" key="19">
    <source>
        <dbReference type="Pfam" id="PF13614"/>
    </source>
</evidence>
<evidence type="ECO:0000256" key="7">
    <source>
        <dbReference type="ARBA" id="ARBA00022679"/>
    </source>
</evidence>
<dbReference type="OrthoDB" id="9812433at2"/>
<keyword evidence="11" id="KW-0067">ATP-binding</keyword>
<keyword evidence="9" id="KW-0547">Nucleotide-binding</keyword>
<accession>A0A0S4L511</accession>
<keyword evidence="5" id="KW-1003">Cell membrane</keyword>
<sequence>MTRDDDSISPQSAESNGRETVLAEYAGACRRRVWLIVVIVVGCAAAAAVWSFMQIPRYQAKATVVVEQVGRSGLEYDRDYRQGDLSPEYFQTQFELMKSHYIFQRTAQLLHLSEQPEYKPRPSILSSTMGDILPAAVAGVVGFKGDVDAQVLGDEDERLLKQFAEAIEIVPIRGARLAHVMATSNDPEFAARIANTLASTYIERTQELNALSKEKAAAWYIAHLDELRKKAEDSQQALYQFRLKHGLMGGREQQTARAHTNTELDSELVRAEMKQAEAKSRLEQIESILRSRTGHNGAIETDWSSLDASTEVLSSTLMQTLRAQDIRVSGQVAELEDTYGPLHPKLIHAKAEMQDLHERIEQEVQKIFDSVKQEYDSARGRVRVIKEAASRHRQEKIKLEQYEVDYGILEREAESTQHLYDIFLKQTKEADLSAGLRSANVYLADPAVPNAIPVKPKKQLNIMLGLLVGLMTGVGLALFLEARDRTLRGPDDLGRYLPKVSLLGVMPLLPKTKIGEGVSLLTQQSSGVAAEHVRIIRTSVLLSRPDELPSCVLITSPGEGEGKTTLSVNLAVALAQLENTKVLLIDADLRNPSHKYIHGVQREGIDTNGLANFLAGRASLREIIYRTDLANLSVIPRGDRPPNPSELLHSKQLRELLNRCREERYHVILDAPPVLPVTDPVILASQVDGVLLVASAGQTTREACRAAIDQLTSAGGRILGIVLQKVRVSTNLYPSYVGKKFEENGIPL</sequence>
<evidence type="ECO:0000256" key="4">
    <source>
        <dbReference type="ARBA" id="ARBA00011903"/>
    </source>
</evidence>
<dbReference type="Gene3D" id="3.40.50.300">
    <property type="entry name" value="P-loop containing nucleotide triphosphate hydrolases"/>
    <property type="match status" value="1"/>
</dbReference>
<dbReference type="InterPro" id="IPR003856">
    <property type="entry name" value="LPS_length_determ_N"/>
</dbReference>
<dbReference type="Proteomes" id="UP000199032">
    <property type="component" value="Unassembled WGS sequence"/>
</dbReference>
<dbReference type="InterPro" id="IPR027417">
    <property type="entry name" value="P-loop_NTPase"/>
</dbReference>
<protein>
    <recommendedName>
        <fullName evidence="4">non-specific protein-tyrosine kinase</fullName>
        <ecNumber evidence="4">2.7.10.2</ecNumber>
    </recommendedName>
</protein>
<evidence type="ECO:0000256" key="11">
    <source>
        <dbReference type="ARBA" id="ARBA00022840"/>
    </source>
</evidence>
<comment type="similarity">
    <text evidence="3">Belongs to the etk/wzc family.</text>
</comment>
<evidence type="ECO:0000256" key="14">
    <source>
        <dbReference type="ARBA" id="ARBA00023137"/>
    </source>
</evidence>
<keyword evidence="6" id="KW-0997">Cell inner membrane</keyword>
<evidence type="ECO:0000256" key="5">
    <source>
        <dbReference type="ARBA" id="ARBA00022475"/>
    </source>
</evidence>
<keyword evidence="12 17" id="KW-1133">Transmembrane helix</keyword>
<evidence type="ECO:0000256" key="8">
    <source>
        <dbReference type="ARBA" id="ARBA00022692"/>
    </source>
</evidence>
<dbReference type="NCBIfam" id="TIGR01007">
    <property type="entry name" value="eps_fam"/>
    <property type="match status" value="1"/>
</dbReference>
<evidence type="ECO:0000256" key="12">
    <source>
        <dbReference type="ARBA" id="ARBA00022989"/>
    </source>
</evidence>
<organism evidence="21 22">
    <name type="scientific">Candidatus Nitrospira nitrosa</name>
    <dbReference type="NCBI Taxonomy" id="1742972"/>
    <lineage>
        <taxon>Bacteria</taxon>
        <taxon>Pseudomonadati</taxon>
        <taxon>Nitrospirota</taxon>
        <taxon>Nitrospiria</taxon>
        <taxon>Nitrospirales</taxon>
        <taxon>Nitrospiraceae</taxon>
        <taxon>Nitrospira</taxon>
    </lineage>
</organism>
<comment type="subcellular location">
    <subcellularLocation>
        <location evidence="1">Cell inner membrane</location>
        <topology evidence="1">Multi-pass membrane protein</topology>
    </subcellularLocation>
</comment>
<feature type="transmembrane region" description="Helical" evidence="17">
    <location>
        <begin position="33"/>
        <end position="53"/>
    </location>
</feature>
<comment type="similarity">
    <text evidence="2">Belongs to the CpsD/CapB family.</text>
</comment>
<keyword evidence="16" id="KW-0175">Coiled coil</keyword>
<dbReference type="InterPro" id="IPR050445">
    <property type="entry name" value="Bact_polysacc_biosynth/exp"/>
</dbReference>
<dbReference type="AlphaFoldDB" id="A0A0S4L511"/>
<dbReference type="Pfam" id="PF13614">
    <property type="entry name" value="AAA_31"/>
    <property type="match status" value="1"/>
</dbReference>
<evidence type="ECO:0000256" key="15">
    <source>
        <dbReference type="ARBA" id="ARBA00051245"/>
    </source>
</evidence>
<dbReference type="STRING" id="1742972.COMA1_10712"/>
<feature type="domain" description="Polysaccharide chain length determinant N-terminal" evidence="18">
    <location>
        <begin position="22"/>
        <end position="107"/>
    </location>
</feature>
<keyword evidence="7 21" id="KW-0808">Transferase</keyword>
<dbReference type="RefSeq" id="WP_090743772.1">
    <property type="nucleotide sequence ID" value="NZ_CZQA01000001.1"/>
</dbReference>
<keyword evidence="22" id="KW-1185">Reference proteome</keyword>
<evidence type="ECO:0000256" key="10">
    <source>
        <dbReference type="ARBA" id="ARBA00022777"/>
    </source>
</evidence>
<dbReference type="EMBL" id="CZQA01000001">
    <property type="protein sequence ID" value="CUS32597.1"/>
    <property type="molecule type" value="Genomic_DNA"/>
</dbReference>
<keyword evidence="13 17" id="KW-0472">Membrane</keyword>
<keyword evidence="10 21" id="KW-0418">Kinase</keyword>
<dbReference type="InterPro" id="IPR005702">
    <property type="entry name" value="Wzc-like_C"/>
</dbReference>
<evidence type="ECO:0000256" key="3">
    <source>
        <dbReference type="ARBA" id="ARBA00008883"/>
    </source>
</evidence>
<evidence type="ECO:0000313" key="22">
    <source>
        <dbReference type="Proteomes" id="UP000199032"/>
    </source>
</evidence>
<evidence type="ECO:0000256" key="6">
    <source>
        <dbReference type="ARBA" id="ARBA00022519"/>
    </source>
</evidence>
<gene>
    <name evidence="21" type="ORF">COMA1_10712</name>
</gene>
<evidence type="ECO:0000259" key="18">
    <source>
        <dbReference type="Pfam" id="PF02706"/>
    </source>
</evidence>
<reference evidence="21 22" key="1">
    <citation type="submission" date="2015-10" db="EMBL/GenBank/DDBJ databases">
        <authorList>
            <person name="Gilbert D.G."/>
        </authorList>
    </citation>
    <scope>NUCLEOTIDE SEQUENCE [LARGE SCALE GENOMIC DNA]</scope>
    <source>
        <strain evidence="21">COMA1</strain>
    </source>
</reference>
<name>A0A0S4L511_9BACT</name>
<dbReference type="InterPro" id="IPR025669">
    <property type="entry name" value="AAA_dom"/>
</dbReference>
<evidence type="ECO:0000256" key="13">
    <source>
        <dbReference type="ARBA" id="ARBA00023136"/>
    </source>
</evidence>
<keyword evidence="8 17" id="KW-0812">Transmembrane</keyword>
<dbReference type="GO" id="GO:0004715">
    <property type="term" value="F:non-membrane spanning protein tyrosine kinase activity"/>
    <property type="evidence" value="ECO:0007669"/>
    <property type="project" value="UniProtKB-EC"/>
</dbReference>
<evidence type="ECO:0000256" key="9">
    <source>
        <dbReference type="ARBA" id="ARBA00022741"/>
    </source>
</evidence>
<feature type="coiled-coil region" evidence="16">
    <location>
        <begin position="346"/>
        <end position="419"/>
    </location>
</feature>
<evidence type="ECO:0000256" key="1">
    <source>
        <dbReference type="ARBA" id="ARBA00004429"/>
    </source>
</evidence>
<feature type="coiled-coil region" evidence="16">
    <location>
        <begin position="224"/>
        <end position="288"/>
    </location>
</feature>
<proteinExistence type="inferred from homology"/>
<feature type="domain" description="AAA" evidence="19">
    <location>
        <begin position="560"/>
        <end position="693"/>
    </location>
</feature>
<dbReference type="Pfam" id="PF02706">
    <property type="entry name" value="Wzz"/>
    <property type="match status" value="1"/>
</dbReference>
<evidence type="ECO:0000256" key="2">
    <source>
        <dbReference type="ARBA" id="ARBA00007316"/>
    </source>
</evidence>
<dbReference type="GO" id="GO:0005886">
    <property type="term" value="C:plasma membrane"/>
    <property type="evidence" value="ECO:0007669"/>
    <property type="project" value="UniProtKB-SubCell"/>
</dbReference>
<dbReference type="CDD" id="cd05387">
    <property type="entry name" value="BY-kinase"/>
    <property type="match status" value="1"/>
</dbReference>
<evidence type="ECO:0000256" key="17">
    <source>
        <dbReference type="SAM" id="Phobius"/>
    </source>
</evidence>
<evidence type="ECO:0000259" key="20">
    <source>
        <dbReference type="Pfam" id="PF13807"/>
    </source>
</evidence>
<evidence type="ECO:0000256" key="16">
    <source>
        <dbReference type="SAM" id="Coils"/>
    </source>
</evidence>
<evidence type="ECO:0000313" key="21">
    <source>
        <dbReference type="EMBL" id="CUS32597.1"/>
    </source>
</evidence>
<dbReference type="InterPro" id="IPR032807">
    <property type="entry name" value="GNVR"/>
</dbReference>
<dbReference type="SUPFAM" id="SSF52540">
    <property type="entry name" value="P-loop containing nucleoside triphosphate hydrolases"/>
    <property type="match status" value="1"/>
</dbReference>
<dbReference type="GO" id="GO:0005524">
    <property type="term" value="F:ATP binding"/>
    <property type="evidence" value="ECO:0007669"/>
    <property type="project" value="UniProtKB-KW"/>
</dbReference>